<keyword evidence="4" id="KW-1185">Reference proteome</keyword>
<dbReference type="EMBL" id="JAHWXP010000002">
    <property type="protein sequence ID" value="MBY8336961.1"/>
    <property type="molecule type" value="Genomic_DNA"/>
</dbReference>
<organism evidence="3 4">
    <name type="scientific">Alteriqipengyuania abyssalis</name>
    <dbReference type="NCBI Taxonomy" id="2860200"/>
    <lineage>
        <taxon>Bacteria</taxon>
        <taxon>Pseudomonadati</taxon>
        <taxon>Pseudomonadota</taxon>
        <taxon>Alphaproteobacteria</taxon>
        <taxon>Sphingomonadales</taxon>
        <taxon>Erythrobacteraceae</taxon>
        <taxon>Alteriqipengyuania</taxon>
    </lineage>
</organism>
<evidence type="ECO:0000256" key="1">
    <source>
        <dbReference type="SAM" id="SignalP"/>
    </source>
</evidence>
<proteinExistence type="predicted"/>
<evidence type="ECO:0000313" key="4">
    <source>
        <dbReference type="Proteomes" id="UP000759298"/>
    </source>
</evidence>
<dbReference type="Proteomes" id="UP000759298">
    <property type="component" value="Unassembled WGS sequence"/>
</dbReference>
<sequence>MKRFCPAIATATLALALMAPAAPVYHAHAQQAAPADDAVQHDHIRTRLYGSTGPVVVLIPGMSTPAAVWDDTVASLADDHRVLTVEVRGFAGERGTANESAGVIDGIVADISADLAARNLGPATIVGHSLGGLIAMEFGLAHADQAKSLVILDSLPFFGMVFAPDMTLEKVEPQAKQMRDMMIAGAEQMRAAGLANATSGAGAAGMSIDEATRVRIANWSLDAEPLAVAELVYVDTMTDLRSEIAGLEMPVTVVHMANGQYREMAIERYATDYAALPGVRLVPVDNSLHFVQLDQPEIVRAEIRAAAAK</sequence>
<reference evidence="3 4" key="1">
    <citation type="submission" date="2021-07" db="EMBL/GenBank/DDBJ databases">
        <title>Alteriqipengyuania abyssalis NZ-12B nov, sp.nov isolated from deep sea sponge in pacific ocean.</title>
        <authorList>
            <person name="Tareen S."/>
            <person name="Wink J."/>
        </authorList>
    </citation>
    <scope>NUCLEOTIDE SEQUENCE [LARGE SCALE GENOMIC DNA]</scope>
    <source>
        <strain evidence="3 4">NZ-12B</strain>
    </source>
</reference>
<keyword evidence="1" id="KW-0732">Signal</keyword>
<comment type="caution">
    <text evidence="3">The sequence shown here is derived from an EMBL/GenBank/DDBJ whole genome shotgun (WGS) entry which is preliminary data.</text>
</comment>
<feature type="chain" id="PRO_5047331034" evidence="1">
    <location>
        <begin position="22"/>
        <end position="309"/>
    </location>
</feature>
<dbReference type="InterPro" id="IPR029058">
    <property type="entry name" value="AB_hydrolase_fold"/>
</dbReference>
<evidence type="ECO:0000313" key="3">
    <source>
        <dbReference type="EMBL" id="MBY8336961.1"/>
    </source>
</evidence>
<feature type="signal peptide" evidence="1">
    <location>
        <begin position="1"/>
        <end position="21"/>
    </location>
</feature>
<dbReference type="InterPro" id="IPR000073">
    <property type="entry name" value="AB_hydrolase_1"/>
</dbReference>
<dbReference type="RefSeq" id="WP_222824557.1">
    <property type="nucleotide sequence ID" value="NZ_JAHWXP010000002.1"/>
</dbReference>
<accession>A0ABS7PD17</accession>
<dbReference type="Gene3D" id="3.40.50.1820">
    <property type="entry name" value="alpha/beta hydrolase"/>
    <property type="match status" value="1"/>
</dbReference>
<feature type="domain" description="AB hydrolase-1" evidence="2">
    <location>
        <begin position="56"/>
        <end position="300"/>
    </location>
</feature>
<name>A0ABS7PD17_9SPHN</name>
<dbReference type="PANTHER" id="PTHR43194">
    <property type="entry name" value="HYDROLASE ALPHA/BETA FOLD FAMILY"/>
    <property type="match status" value="1"/>
</dbReference>
<evidence type="ECO:0000259" key="2">
    <source>
        <dbReference type="Pfam" id="PF12697"/>
    </source>
</evidence>
<protein>
    <submittedName>
        <fullName evidence="3">Alpha/beta hydrolase</fullName>
    </submittedName>
</protein>
<dbReference type="Pfam" id="PF12697">
    <property type="entry name" value="Abhydrolase_6"/>
    <property type="match status" value="1"/>
</dbReference>
<dbReference type="GO" id="GO:0016787">
    <property type="term" value="F:hydrolase activity"/>
    <property type="evidence" value="ECO:0007669"/>
    <property type="project" value="UniProtKB-KW"/>
</dbReference>
<gene>
    <name evidence="3" type="ORF">KYN89_07860</name>
</gene>
<dbReference type="InterPro" id="IPR050228">
    <property type="entry name" value="Carboxylesterase_BioH"/>
</dbReference>
<dbReference type="SUPFAM" id="SSF53474">
    <property type="entry name" value="alpha/beta-Hydrolases"/>
    <property type="match status" value="1"/>
</dbReference>
<dbReference type="PANTHER" id="PTHR43194:SF2">
    <property type="entry name" value="PEROXISOMAL MEMBRANE PROTEIN LPX1"/>
    <property type="match status" value="1"/>
</dbReference>
<keyword evidence="3" id="KW-0378">Hydrolase</keyword>